<feature type="transmembrane region" description="Helical" evidence="1">
    <location>
        <begin position="1203"/>
        <end position="1222"/>
    </location>
</feature>
<evidence type="ECO:0000259" key="2">
    <source>
        <dbReference type="Pfam" id="PF00656"/>
    </source>
</evidence>
<dbReference type="PANTHER" id="PTHR48104">
    <property type="entry name" value="METACASPASE-4"/>
    <property type="match status" value="1"/>
</dbReference>
<dbReference type="Pfam" id="PF00656">
    <property type="entry name" value="Peptidase_C14"/>
    <property type="match status" value="1"/>
</dbReference>
<dbReference type="PANTHER" id="PTHR48104:SF30">
    <property type="entry name" value="METACASPASE-1"/>
    <property type="match status" value="1"/>
</dbReference>
<keyword evidence="1" id="KW-0812">Transmembrane</keyword>
<dbReference type="EMBL" id="CP017708">
    <property type="protein sequence ID" value="AOY80596.1"/>
    <property type="molecule type" value="Genomic_DNA"/>
</dbReference>
<dbReference type="InterPro" id="IPR011600">
    <property type="entry name" value="Pept_C14_caspase"/>
</dbReference>
<sequence>MTDNIYGLLVGIDEYPSPVPYLNGCVNDILEIQDYLQGRVATDGYQLNIRKLLNQDATRQAVIDGFREHLCKASREDVAFFYYAGHGSQEQAPQEFWTIEPDRLDETLVCYDSRTEGGWDLADKELAKLISEVAQNNPHTVIILDCCHSGSATRGELEAETAIRKTSTDKRQRPWESFIFSLSETDKLSAALSPEKNPSGWSFPTGKHIVLAACRDSETAKEYNSNGQPRGAFSYFLLDTLKKANGSLTYRDLFKRVNALVRSKINAQSPQIEATELSHLDQPFLGGAIANRTPYFTVFYDKNHDWVIDGGAVHGISQPVGNDTTILALFPFDTPTEELRQLSTAVGEAKIVKVMPQLSKVQISGIGDLDPEMTWKAVITSLPLPPKGVLLSGESAGVELARSTLLNTGHNQPSLYVREVATPEAAEFKLLARDGNYLITRPADDRPLVAAISGYTDATALQAIQRLEHITRWLNITELASPATSRIPPDAVQMLIYQQDGSPLLDPHIRLEYQQEYRRWRSPTLKIKLKNTSNEPLYCALLDLTDRYAVSAELLDGGGIFLQPRGQEGDEAWVNRGNPICPTVPQQLWQEAGITEVKDILKLIVCSTEFDATLLEQPKLDLPQRPVPTAHRGHGTLNRLMQRIPARDLPSKPEDDEIYDDWLTSQISITTVRPLDTTPIPTGEESVFLGVGSALYAHSELRAKARLTTLTQSTRDLGNQMLPPILREDHPGIESFEFTSSRGTDPGLSALELTEVENPSAVTPKNPLKVIVDRPLASNEQLLPISYDGEFFLPLGRARSTPEGKTEILLERLTEPISEGSRSLGGSIRIFFQKVVSQQLGLEFTYPILAAADVTGSGVVNYTVNYTTEVEQVKSRVAQAQRIVLYIHGIIGNTKSLLPSLRSAQVEVDGTEKPLAELYDLVLSYDYETINTSIVENAKLLKQRLQAVGLGENHGKIFHIVAYSMGGLVSRWFIEREGGNQVVGHLIMLGTPNAGSPWSTVEDWALATLSIGLNGLSEFTWPVPVMGILLKAINRFVDEIETIDISLDQMHPGSEFLEQLAASPDPKVPYSIIAGNTSIIPAALKAEANQTSSPLQRLMQKLFDKAVAMAFFEQPNDIAVTVQSIKSVGSDRTPQPQIQEIGCDHFVYFAEPVGLTAFSQAVIKALKNHSDFGSKTAATNTIVANPVVNIITNNSPENKALKWWIIGVVGVLVAAILGWLVLKPSNNTEPSNQSQLSENLGQ</sequence>
<dbReference type="Gene3D" id="3.40.50.1820">
    <property type="entry name" value="alpha/beta hydrolase"/>
    <property type="match status" value="1"/>
</dbReference>
<dbReference type="Pfam" id="PF24096">
    <property type="entry name" value="DUF7379"/>
    <property type="match status" value="1"/>
</dbReference>
<protein>
    <submittedName>
        <fullName evidence="4">Caspase family protein</fullName>
    </submittedName>
</protein>
<proteinExistence type="predicted"/>
<evidence type="ECO:0000313" key="4">
    <source>
        <dbReference type="EMBL" id="AOY80596.1"/>
    </source>
</evidence>
<dbReference type="GO" id="GO:0005737">
    <property type="term" value="C:cytoplasm"/>
    <property type="evidence" value="ECO:0007669"/>
    <property type="project" value="TreeGrafter"/>
</dbReference>
<keyword evidence="1" id="KW-0472">Membrane</keyword>
<keyword evidence="1" id="KW-1133">Transmembrane helix</keyword>
<evidence type="ECO:0000313" key="5">
    <source>
        <dbReference type="Proteomes" id="UP000176944"/>
    </source>
</evidence>
<dbReference type="Proteomes" id="UP000176944">
    <property type="component" value="Chromosome"/>
</dbReference>
<dbReference type="AlphaFoldDB" id="A0A1D9FYZ9"/>
<organism evidence="4 5">
    <name type="scientific">Moorena producens (strain JHB)</name>
    <dbReference type="NCBI Taxonomy" id="1454205"/>
    <lineage>
        <taxon>Bacteria</taxon>
        <taxon>Bacillati</taxon>
        <taxon>Cyanobacteriota</taxon>
        <taxon>Cyanophyceae</taxon>
        <taxon>Coleofasciculales</taxon>
        <taxon>Coleofasciculaceae</taxon>
        <taxon>Moorena</taxon>
    </lineage>
</organism>
<evidence type="ECO:0000256" key="1">
    <source>
        <dbReference type="SAM" id="Phobius"/>
    </source>
</evidence>
<dbReference type="InterPro" id="IPR029058">
    <property type="entry name" value="AB_hydrolase_fold"/>
</dbReference>
<evidence type="ECO:0000259" key="3">
    <source>
        <dbReference type="Pfam" id="PF24096"/>
    </source>
</evidence>
<dbReference type="Gene3D" id="3.40.50.1460">
    <property type="match status" value="1"/>
</dbReference>
<dbReference type="SUPFAM" id="SSF53474">
    <property type="entry name" value="alpha/beta-Hydrolases"/>
    <property type="match status" value="1"/>
</dbReference>
<dbReference type="InterPro" id="IPR055803">
    <property type="entry name" value="DUF7379"/>
</dbReference>
<dbReference type="SUPFAM" id="SSF52129">
    <property type="entry name" value="Caspase-like"/>
    <property type="match status" value="1"/>
</dbReference>
<dbReference type="InterPro" id="IPR050452">
    <property type="entry name" value="Metacaspase"/>
</dbReference>
<feature type="domain" description="Peptidase C14 caspase" evidence="2">
    <location>
        <begin position="8"/>
        <end position="277"/>
    </location>
</feature>
<gene>
    <name evidence="4" type="ORF">BJP36_12365</name>
</gene>
<name>A0A1D9FYZ9_MOOP1</name>
<dbReference type="GO" id="GO:0004197">
    <property type="term" value="F:cysteine-type endopeptidase activity"/>
    <property type="evidence" value="ECO:0007669"/>
    <property type="project" value="InterPro"/>
</dbReference>
<feature type="domain" description="DUF7379" evidence="3">
    <location>
        <begin position="884"/>
        <end position="1060"/>
    </location>
</feature>
<dbReference type="GO" id="GO:0006508">
    <property type="term" value="P:proteolysis"/>
    <property type="evidence" value="ECO:0007669"/>
    <property type="project" value="InterPro"/>
</dbReference>
<dbReference type="InterPro" id="IPR029030">
    <property type="entry name" value="Caspase-like_dom_sf"/>
</dbReference>
<accession>A0A1D9FYZ9</accession>
<reference evidence="5" key="1">
    <citation type="submission" date="2016-10" db="EMBL/GenBank/DDBJ databases">
        <title>Comparative genomics uncovers the prolific and rare metabolic potential of the cyanobacterial genus Moorea.</title>
        <authorList>
            <person name="Leao T."/>
            <person name="Castelao G."/>
            <person name="Korobeynikov A."/>
            <person name="Monroe E.A."/>
            <person name="Podell S."/>
            <person name="Glukhov E."/>
            <person name="Allen E."/>
            <person name="Gerwick W.H."/>
            <person name="Gerwick L."/>
        </authorList>
    </citation>
    <scope>NUCLEOTIDE SEQUENCE [LARGE SCALE GENOMIC DNA]</scope>
    <source>
        <strain evidence="5">JHB</strain>
    </source>
</reference>